<dbReference type="EMBL" id="JAUDZG010000002">
    <property type="protein sequence ID" value="KAK3309218.1"/>
    <property type="molecule type" value="Genomic_DNA"/>
</dbReference>
<reference evidence="2" key="1">
    <citation type="journal article" date="2023" name="Mol. Phylogenet. Evol.">
        <title>Genome-scale phylogeny and comparative genomics of the fungal order Sordariales.</title>
        <authorList>
            <person name="Hensen N."/>
            <person name="Bonometti L."/>
            <person name="Westerberg I."/>
            <person name="Brannstrom I.O."/>
            <person name="Guillou S."/>
            <person name="Cros-Aarteil S."/>
            <person name="Calhoun S."/>
            <person name="Haridas S."/>
            <person name="Kuo A."/>
            <person name="Mondo S."/>
            <person name="Pangilinan J."/>
            <person name="Riley R."/>
            <person name="LaButti K."/>
            <person name="Andreopoulos B."/>
            <person name="Lipzen A."/>
            <person name="Chen C."/>
            <person name="Yan M."/>
            <person name="Daum C."/>
            <person name="Ng V."/>
            <person name="Clum A."/>
            <person name="Steindorff A."/>
            <person name="Ohm R.A."/>
            <person name="Martin F."/>
            <person name="Silar P."/>
            <person name="Natvig D.O."/>
            <person name="Lalanne C."/>
            <person name="Gautier V."/>
            <person name="Ament-Velasquez S.L."/>
            <person name="Kruys A."/>
            <person name="Hutchinson M.I."/>
            <person name="Powell A.J."/>
            <person name="Barry K."/>
            <person name="Miller A.N."/>
            <person name="Grigoriev I.V."/>
            <person name="Debuchy R."/>
            <person name="Gladieux P."/>
            <person name="Hiltunen Thoren M."/>
            <person name="Johannesson H."/>
        </authorList>
    </citation>
    <scope>NUCLEOTIDE SEQUENCE</scope>
    <source>
        <strain evidence="2">CBS 333.67</strain>
    </source>
</reference>
<evidence type="ECO:0000313" key="2">
    <source>
        <dbReference type="EMBL" id="KAK3309218.1"/>
    </source>
</evidence>
<gene>
    <name evidence="2" type="ORF">B0T15DRAFT_134057</name>
</gene>
<evidence type="ECO:0000313" key="3">
    <source>
        <dbReference type="Proteomes" id="UP001273166"/>
    </source>
</evidence>
<proteinExistence type="predicted"/>
<reference evidence="2" key="2">
    <citation type="submission" date="2023-06" db="EMBL/GenBank/DDBJ databases">
        <authorList>
            <consortium name="Lawrence Berkeley National Laboratory"/>
            <person name="Mondo S.J."/>
            <person name="Hensen N."/>
            <person name="Bonometti L."/>
            <person name="Westerberg I."/>
            <person name="Brannstrom I.O."/>
            <person name="Guillou S."/>
            <person name="Cros-Aarteil S."/>
            <person name="Calhoun S."/>
            <person name="Haridas S."/>
            <person name="Kuo A."/>
            <person name="Pangilinan J."/>
            <person name="Riley R."/>
            <person name="Labutti K."/>
            <person name="Andreopoulos B."/>
            <person name="Lipzen A."/>
            <person name="Chen C."/>
            <person name="Yanf M."/>
            <person name="Daum C."/>
            <person name="Ng V."/>
            <person name="Clum A."/>
            <person name="Steindorff A."/>
            <person name="Ohm R."/>
            <person name="Martin F."/>
            <person name="Silar P."/>
            <person name="Natvig D."/>
            <person name="Lalanne C."/>
            <person name="Gautier V."/>
            <person name="Ament-Velasquez S.L."/>
            <person name="Kruys A."/>
            <person name="Hutchinson M.I."/>
            <person name="Powell A.J."/>
            <person name="Barry K."/>
            <person name="Miller A.N."/>
            <person name="Grigoriev I.V."/>
            <person name="Debuchy R."/>
            <person name="Gladieux P."/>
            <person name="Thoren M.H."/>
            <person name="Johannesson H."/>
        </authorList>
    </citation>
    <scope>NUCLEOTIDE SEQUENCE</scope>
    <source>
        <strain evidence="2">CBS 333.67</strain>
    </source>
</reference>
<dbReference type="Proteomes" id="UP001273166">
    <property type="component" value="Unassembled WGS sequence"/>
</dbReference>
<accession>A0AAJ0GZV1</accession>
<comment type="caution">
    <text evidence="2">The sequence shown here is derived from an EMBL/GenBank/DDBJ whole genome shotgun (WGS) entry which is preliminary data.</text>
</comment>
<sequence length="99" mass="11007">MMINSVSDALASIFLLASRCLVGCENPSFITNLTIRFRNHCAMAAEQQVAQAAMKAAVSNDDWRAKRLSFAQRNPRNCPALSYWNTMESTPSSRHLRSG</sequence>
<feature type="signal peptide" evidence="1">
    <location>
        <begin position="1"/>
        <end position="24"/>
    </location>
</feature>
<evidence type="ECO:0008006" key="4">
    <source>
        <dbReference type="Google" id="ProtNLM"/>
    </source>
</evidence>
<dbReference type="AlphaFoldDB" id="A0AAJ0GZV1"/>
<organism evidence="2 3">
    <name type="scientific">Chaetomium strumarium</name>
    <dbReference type="NCBI Taxonomy" id="1170767"/>
    <lineage>
        <taxon>Eukaryota</taxon>
        <taxon>Fungi</taxon>
        <taxon>Dikarya</taxon>
        <taxon>Ascomycota</taxon>
        <taxon>Pezizomycotina</taxon>
        <taxon>Sordariomycetes</taxon>
        <taxon>Sordariomycetidae</taxon>
        <taxon>Sordariales</taxon>
        <taxon>Chaetomiaceae</taxon>
        <taxon>Chaetomium</taxon>
    </lineage>
</organism>
<keyword evidence="3" id="KW-1185">Reference proteome</keyword>
<evidence type="ECO:0000256" key="1">
    <source>
        <dbReference type="SAM" id="SignalP"/>
    </source>
</evidence>
<keyword evidence="1" id="KW-0732">Signal</keyword>
<name>A0AAJ0GZV1_9PEZI</name>
<feature type="chain" id="PRO_5042568954" description="Secreted protein" evidence="1">
    <location>
        <begin position="25"/>
        <end position="99"/>
    </location>
</feature>
<dbReference type="RefSeq" id="XP_062724998.1">
    <property type="nucleotide sequence ID" value="XM_062861786.1"/>
</dbReference>
<protein>
    <recommendedName>
        <fullName evidence="4">Secreted protein</fullName>
    </recommendedName>
</protein>
<dbReference type="GeneID" id="87880615"/>